<evidence type="ECO:0000256" key="14">
    <source>
        <dbReference type="ARBA" id="ARBA00022832"/>
    </source>
</evidence>
<evidence type="ECO:0000256" key="6">
    <source>
        <dbReference type="ARBA" id="ARBA00013084"/>
    </source>
</evidence>
<evidence type="ECO:0000256" key="3">
    <source>
        <dbReference type="ARBA" id="ARBA00004477"/>
    </source>
</evidence>
<dbReference type="GO" id="GO:0005789">
    <property type="term" value="C:endoplasmic reticulum membrane"/>
    <property type="evidence" value="ECO:0007669"/>
    <property type="project" value="UniProtKB-SubCell"/>
</dbReference>
<comment type="function">
    <text evidence="30">Catalyzes the conversion of prostaglandin H2 (PGH2) to thromboxane A2 (TXA2), a potent inducer of blood vessel constriction and platelet aggregation. Also cleaves PGH2 to 12-hydroxy-heptadecatrienoicacid (12-HHT) and malondialdehyde, which is known to act as a mediator of DNA damage. 12-HHT and malondialdehyde are formed stoichiometrically in the same amounts as TXA2. Additionally, displays dehydratase activity, toward (15S)-hydroperoxy-(5Z,8Z,11Z,13E)-eicosatetraenoate (15(S)-HPETE) producing 15-KETE and 15-HETE.</text>
</comment>
<keyword evidence="13" id="KW-0256">Endoplasmic reticulum</keyword>
<dbReference type="PANTHER" id="PTHR24302">
    <property type="entry name" value="CYTOCHROME P450 FAMILY 3"/>
    <property type="match status" value="1"/>
</dbReference>
<keyword evidence="19" id="KW-0472">Membrane</keyword>
<dbReference type="GO" id="GO:0001516">
    <property type="term" value="P:prostaglandin biosynthetic process"/>
    <property type="evidence" value="ECO:0007669"/>
    <property type="project" value="UniProtKB-KW"/>
</dbReference>
<protein>
    <recommendedName>
        <fullName evidence="28">Thromboxane-A synthase</fullName>
        <ecNumber evidence="6">4.2.1.152</ecNumber>
        <ecNumber evidence="27">5.3.99.5</ecNumber>
    </recommendedName>
    <alternativeName>
        <fullName evidence="29">Cytochrome P450 5A1</fullName>
    </alternativeName>
    <alternativeName>
        <fullName evidence="23">Hydroperoxy icosatetraenoate dehydratase</fullName>
    </alternativeName>
</protein>
<evidence type="ECO:0000256" key="26">
    <source>
        <dbReference type="ARBA" id="ARBA00036475"/>
    </source>
</evidence>
<evidence type="ECO:0000256" key="22">
    <source>
        <dbReference type="ARBA" id="ARBA00023239"/>
    </source>
</evidence>
<proteinExistence type="inferred from homology"/>
<evidence type="ECO:0000256" key="30">
    <source>
        <dbReference type="ARBA" id="ARBA00054825"/>
    </source>
</evidence>
<evidence type="ECO:0000256" key="7">
    <source>
        <dbReference type="ARBA" id="ARBA00022501"/>
    </source>
</evidence>
<keyword evidence="14" id="KW-0276">Fatty acid metabolism</keyword>
<evidence type="ECO:0000256" key="28">
    <source>
        <dbReference type="ARBA" id="ARBA00040834"/>
    </source>
</evidence>
<keyword evidence="18" id="KW-0443">Lipid metabolism</keyword>
<dbReference type="PRINTS" id="PR00463">
    <property type="entry name" value="EP450I"/>
</dbReference>
<comment type="similarity">
    <text evidence="4 32">Belongs to the cytochrome P450 family.</text>
</comment>
<keyword evidence="10 31" id="KW-0349">Heme</keyword>
<feature type="binding site" description="axial binding residue" evidence="31">
    <location>
        <position position="475"/>
    </location>
    <ligand>
        <name>heme</name>
        <dbReference type="ChEBI" id="CHEBI:30413"/>
    </ligand>
    <ligandPart>
        <name>Fe</name>
        <dbReference type="ChEBI" id="CHEBI:18248"/>
    </ligandPart>
</feature>
<evidence type="ECO:0000256" key="24">
    <source>
        <dbReference type="ARBA" id="ARBA00036380"/>
    </source>
</evidence>
<keyword evidence="20" id="KW-0275">Fatty acid biosynthesis</keyword>
<dbReference type="InterPro" id="IPR017972">
    <property type="entry name" value="Cyt_P450_CS"/>
</dbReference>
<evidence type="ECO:0000256" key="5">
    <source>
        <dbReference type="ARBA" id="ARBA00011245"/>
    </source>
</evidence>
<evidence type="ECO:0000256" key="4">
    <source>
        <dbReference type="ARBA" id="ARBA00010617"/>
    </source>
</evidence>
<evidence type="ECO:0000256" key="20">
    <source>
        <dbReference type="ARBA" id="ARBA00023160"/>
    </source>
</evidence>
<comment type="cofactor">
    <cofactor evidence="31">
        <name>heme</name>
        <dbReference type="ChEBI" id="CHEBI:30413"/>
    </cofactor>
</comment>
<dbReference type="PROSITE" id="PS00086">
    <property type="entry name" value="CYTOCHROME_P450"/>
    <property type="match status" value="1"/>
</dbReference>
<dbReference type="GO" id="GO:0005506">
    <property type="term" value="F:iron ion binding"/>
    <property type="evidence" value="ECO:0007669"/>
    <property type="project" value="InterPro"/>
</dbReference>
<dbReference type="GO" id="GO:0008395">
    <property type="term" value="F:steroid hydroxylase activity"/>
    <property type="evidence" value="ECO:0007669"/>
    <property type="project" value="TreeGrafter"/>
</dbReference>
<comment type="catalytic activity">
    <reaction evidence="26">
        <text>prostaglandin H2 = thromboxane A2</text>
        <dbReference type="Rhea" id="RHEA:17137"/>
        <dbReference type="ChEBI" id="CHEBI:57405"/>
        <dbReference type="ChEBI" id="CHEBI:57445"/>
        <dbReference type="EC" id="5.3.99.5"/>
    </reaction>
    <physiologicalReaction direction="left-to-right" evidence="26">
        <dbReference type="Rhea" id="RHEA:17138"/>
    </physiologicalReaction>
</comment>
<dbReference type="InterPro" id="IPR002401">
    <property type="entry name" value="Cyt_P450_E_grp-I"/>
</dbReference>
<dbReference type="GO" id="GO:0004796">
    <property type="term" value="F:thromboxane-A synthase activity"/>
    <property type="evidence" value="ECO:0007669"/>
    <property type="project" value="UniProtKB-EC"/>
</dbReference>
<comment type="catalytic activity">
    <reaction evidence="1">
        <text>(15S)-hydroperoxy-(5Z,8Z,11Z,13E)-eicosatetraenoate = 15-oxo-(5Z,8Z,11Z,13E)-eicosatetraenoate + H2O</text>
        <dbReference type="Rhea" id="RHEA:48636"/>
        <dbReference type="ChEBI" id="CHEBI:15377"/>
        <dbReference type="ChEBI" id="CHEBI:57410"/>
        <dbReference type="ChEBI" id="CHEBI:57446"/>
    </reaction>
    <physiologicalReaction direction="left-to-right" evidence="1">
        <dbReference type="Rhea" id="RHEA:48637"/>
    </physiologicalReaction>
</comment>
<dbReference type="EC" id="4.2.1.152" evidence="6"/>
<gene>
    <name evidence="33" type="ORF">LSH36_543g01024</name>
</gene>
<evidence type="ECO:0000256" key="12">
    <source>
        <dbReference type="ARBA" id="ARBA00022723"/>
    </source>
</evidence>
<keyword evidence="11" id="KW-0812">Transmembrane</keyword>
<keyword evidence="15" id="KW-1133">Transmembrane helix</keyword>
<comment type="subcellular location">
    <subcellularLocation>
        <location evidence="3">Endoplasmic reticulum membrane</location>
        <topology evidence="3">Multi-pass membrane protein</topology>
    </subcellularLocation>
</comment>
<evidence type="ECO:0000256" key="25">
    <source>
        <dbReference type="ARBA" id="ARBA00036424"/>
    </source>
</evidence>
<dbReference type="EMBL" id="JAODUP010000543">
    <property type="protein sequence ID" value="KAK2147643.1"/>
    <property type="molecule type" value="Genomic_DNA"/>
</dbReference>
<dbReference type="PANTHER" id="PTHR24302:SF47">
    <property type="entry name" value="CYTOCHROME P450"/>
    <property type="match status" value="1"/>
</dbReference>
<dbReference type="GO" id="GO:0106256">
    <property type="term" value="F:hydroperoxy icosatetraenoate dehydratase activity"/>
    <property type="evidence" value="ECO:0007669"/>
    <property type="project" value="UniProtKB-EC"/>
</dbReference>
<evidence type="ECO:0000256" key="17">
    <source>
        <dbReference type="ARBA" id="ARBA00023004"/>
    </source>
</evidence>
<name>A0AAD9J7N2_9ANNE</name>
<evidence type="ECO:0000256" key="13">
    <source>
        <dbReference type="ARBA" id="ARBA00022824"/>
    </source>
</evidence>
<dbReference type="InterPro" id="IPR001128">
    <property type="entry name" value="Cyt_P450"/>
</dbReference>
<evidence type="ECO:0000256" key="15">
    <source>
        <dbReference type="ARBA" id="ARBA00022989"/>
    </source>
</evidence>
<dbReference type="GO" id="GO:0020037">
    <property type="term" value="F:heme binding"/>
    <property type="evidence" value="ECO:0007669"/>
    <property type="project" value="InterPro"/>
</dbReference>
<evidence type="ECO:0000256" key="29">
    <source>
        <dbReference type="ARBA" id="ARBA00042726"/>
    </source>
</evidence>
<evidence type="ECO:0000256" key="19">
    <source>
        <dbReference type="ARBA" id="ARBA00023136"/>
    </source>
</evidence>
<comment type="caution">
    <text evidence="33">The sequence shown here is derived from an EMBL/GenBank/DDBJ whole genome shotgun (WGS) entry which is preliminary data.</text>
</comment>
<keyword evidence="34" id="KW-1185">Reference proteome</keyword>
<evidence type="ECO:0000256" key="31">
    <source>
        <dbReference type="PIRSR" id="PIRSR602401-1"/>
    </source>
</evidence>
<evidence type="ECO:0000256" key="18">
    <source>
        <dbReference type="ARBA" id="ARBA00023098"/>
    </source>
</evidence>
<evidence type="ECO:0000256" key="21">
    <source>
        <dbReference type="ARBA" id="ARBA00023235"/>
    </source>
</evidence>
<evidence type="ECO:0000256" key="32">
    <source>
        <dbReference type="RuleBase" id="RU000461"/>
    </source>
</evidence>
<feature type="non-terminal residue" evidence="33">
    <location>
        <position position="1"/>
    </location>
</feature>
<keyword evidence="17 31" id="KW-0408">Iron</keyword>
<evidence type="ECO:0000256" key="9">
    <source>
        <dbReference type="ARBA" id="ARBA00022585"/>
    </source>
</evidence>
<keyword evidence="8" id="KW-0444">Lipid biosynthesis</keyword>
<dbReference type="InterPro" id="IPR036396">
    <property type="entry name" value="Cyt_P450_sf"/>
</dbReference>
<evidence type="ECO:0000313" key="33">
    <source>
        <dbReference type="EMBL" id="KAK2147643.1"/>
    </source>
</evidence>
<dbReference type="GO" id="GO:0016705">
    <property type="term" value="F:oxidoreductase activity, acting on paired donors, with incorporation or reduction of molecular oxygen"/>
    <property type="evidence" value="ECO:0007669"/>
    <property type="project" value="InterPro"/>
</dbReference>
<dbReference type="EC" id="5.3.99.5" evidence="27"/>
<evidence type="ECO:0000256" key="11">
    <source>
        <dbReference type="ARBA" id="ARBA00022692"/>
    </source>
</evidence>
<comment type="catalytic activity">
    <reaction evidence="24">
        <text>(15S)-hydroperoxy-(5Z,8Z,11Z,13E)-eicosatetraenoate + AH2 = (15S)-hydroxy-(5Z,8Z,11Z,13E)-eicosatetraenoate + A + H2O</text>
        <dbReference type="Rhea" id="RHEA:48856"/>
        <dbReference type="ChEBI" id="CHEBI:13193"/>
        <dbReference type="ChEBI" id="CHEBI:15377"/>
        <dbReference type="ChEBI" id="CHEBI:17499"/>
        <dbReference type="ChEBI" id="CHEBI:57409"/>
        <dbReference type="ChEBI" id="CHEBI:57446"/>
    </reaction>
    <physiologicalReaction direction="left-to-right" evidence="24">
        <dbReference type="Rhea" id="RHEA:48857"/>
    </physiologicalReaction>
</comment>
<accession>A0AAD9J7N2</accession>
<dbReference type="Gene3D" id="1.10.630.10">
    <property type="entry name" value="Cytochrome P450"/>
    <property type="match status" value="1"/>
</dbReference>
<keyword evidence="16 32" id="KW-0560">Oxidoreductase</keyword>
<dbReference type="Proteomes" id="UP001208570">
    <property type="component" value="Unassembled WGS sequence"/>
</dbReference>
<keyword evidence="9" id="KW-0643">Prostaglandin biosynthesis</keyword>
<keyword evidence="12 31" id="KW-0479">Metal-binding</keyword>
<keyword evidence="7" id="KW-0644">Prostaglandin metabolism</keyword>
<comment type="catalytic activity">
    <reaction evidence="25">
        <text>prostaglandin H2 = (12S)-hydroxy-(5Z,8E,10E)-heptadecatrienoate + malonaldehyde</text>
        <dbReference type="Rhea" id="RHEA:48644"/>
        <dbReference type="ChEBI" id="CHEBI:57405"/>
        <dbReference type="ChEBI" id="CHEBI:90694"/>
        <dbReference type="ChEBI" id="CHEBI:566274"/>
    </reaction>
</comment>
<reference evidence="33" key="1">
    <citation type="journal article" date="2023" name="Mol. Biol. Evol.">
        <title>Third-Generation Sequencing Reveals the Adaptive Role of the Epigenome in Three Deep-Sea Polychaetes.</title>
        <authorList>
            <person name="Perez M."/>
            <person name="Aroh O."/>
            <person name="Sun Y."/>
            <person name="Lan Y."/>
            <person name="Juniper S.K."/>
            <person name="Young C.R."/>
            <person name="Angers B."/>
            <person name="Qian P.Y."/>
        </authorList>
    </citation>
    <scope>NUCLEOTIDE SEQUENCE</scope>
    <source>
        <strain evidence="33">P08H-3</strain>
    </source>
</reference>
<dbReference type="SUPFAM" id="SSF48264">
    <property type="entry name" value="Cytochrome P450"/>
    <property type="match status" value="1"/>
</dbReference>
<sequence length="533" mass="60812">KRRRQQSLFKKMGIPGPEPNWLFGNLHQLINPAVYITLQKWTKQYNKLYGYYEGCTPVLVINDLDMIQDVFVKKHSSFRDRKVLFFDVPEDSDFNHMFVARGARWKRLRTIVSPTFSAVKLKLLLPLIEEKVNTLLEKLSETAEGECINIMKLYQGLTLDIIADTAFGIKVDSLNNSDEPFLINCRKLFDSLAPSKRSIVLTLAKVFPELDKVLWRLFQIVMKIKKMPQVELLRTMGNAVEDHITLLTKQNSFKFYRTDLLQLMLDAKADDYVADEVLTMTADAETEGISIEEMASSETSDENKSCNAASVRGHGIGRKKLTTQEIKSQSFLFLVAGYETTSTALSYCTYLLSTNPDVQDKLLEEIDHFLPQGTKATYDILQQMSYLRMVLYETLRLYPLASNGTNRKCSEACTVGGIHIPKDICIQPDVWSVHYDPDIWGDNPEQFNPERFSKEAIANRHPMAWMPFGLGPRNCIGLRFALVEAKMALAEILRKYSFKPCCETNKKLLLQESGVVIVPKNGVQVILVPRQHK</sequence>
<dbReference type="Pfam" id="PF00067">
    <property type="entry name" value="p450"/>
    <property type="match status" value="2"/>
</dbReference>
<keyword evidence="22" id="KW-0456">Lyase</keyword>
<dbReference type="InterPro" id="IPR050705">
    <property type="entry name" value="Cytochrome_P450_3A"/>
</dbReference>
<keyword evidence="32" id="KW-0503">Monooxygenase</keyword>
<comment type="catalytic activity">
    <reaction evidence="2">
        <text>a hydroperoxyeicosatetraenoate = an oxoeicosatetraenoate + H2O</text>
        <dbReference type="Rhea" id="RHEA:55556"/>
        <dbReference type="ChEBI" id="CHEBI:15377"/>
        <dbReference type="ChEBI" id="CHEBI:59720"/>
        <dbReference type="ChEBI" id="CHEBI:131859"/>
        <dbReference type="EC" id="4.2.1.152"/>
    </reaction>
    <physiologicalReaction direction="left-to-right" evidence="2">
        <dbReference type="Rhea" id="RHEA:55557"/>
    </physiologicalReaction>
</comment>
<evidence type="ECO:0000256" key="10">
    <source>
        <dbReference type="ARBA" id="ARBA00022617"/>
    </source>
</evidence>
<evidence type="ECO:0000256" key="23">
    <source>
        <dbReference type="ARBA" id="ARBA00033404"/>
    </source>
</evidence>
<dbReference type="CDD" id="cd11055">
    <property type="entry name" value="CYP3A-like"/>
    <property type="match status" value="1"/>
</dbReference>
<dbReference type="PRINTS" id="PR00385">
    <property type="entry name" value="P450"/>
</dbReference>
<organism evidence="33 34">
    <name type="scientific">Paralvinella palmiformis</name>
    <dbReference type="NCBI Taxonomy" id="53620"/>
    <lineage>
        <taxon>Eukaryota</taxon>
        <taxon>Metazoa</taxon>
        <taxon>Spiralia</taxon>
        <taxon>Lophotrochozoa</taxon>
        <taxon>Annelida</taxon>
        <taxon>Polychaeta</taxon>
        <taxon>Sedentaria</taxon>
        <taxon>Canalipalpata</taxon>
        <taxon>Terebellida</taxon>
        <taxon>Terebelliformia</taxon>
        <taxon>Alvinellidae</taxon>
        <taxon>Paralvinella</taxon>
    </lineage>
</organism>
<evidence type="ECO:0000256" key="8">
    <source>
        <dbReference type="ARBA" id="ARBA00022516"/>
    </source>
</evidence>
<evidence type="ECO:0000313" key="34">
    <source>
        <dbReference type="Proteomes" id="UP001208570"/>
    </source>
</evidence>
<keyword evidence="21" id="KW-0413">Isomerase</keyword>
<comment type="subunit">
    <text evidence="5">Monomer.</text>
</comment>
<dbReference type="AlphaFoldDB" id="A0AAD9J7N2"/>
<evidence type="ECO:0000256" key="2">
    <source>
        <dbReference type="ARBA" id="ARBA00001719"/>
    </source>
</evidence>
<evidence type="ECO:0000256" key="16">
    <source>
        <dbReference type="ARBA" id="ARBA00023002"/>
    </source>
</evidence>
<evidence type="ECO:0000256" key="27">
    <source>
        <dbReference type="ARBA" id="ARBA00038872"/>
    </source>
</evidence>
<evidence type="ECO:0000256" key="1">
    <source>
        <dbReference type="ARBA" id="ARBA00001143"/>
    </source>
</evidence>